<dbReference type="Gene3D" id="3.90.79.10">
    <property type="entry name" value="Nucleoside Triphosphate Pyrophosphohydrolase"/>
    <property type="match status" value="1"/>
</dbReference>
<dbReference type="PANTHER" id="PTHR43046">
    <property type="entry name" value="GDP-MANNOSE MANNOSYL HYDROLASE"/>
    <property type="match status" value="1"/>
</dbReference>
<dbReference type="InterPro" id="IPR000086">
    <property type="entry name" value="NUDIX_hydrolase_dom"/>
</dbReference>
<keyword evidence="6" id="KW-1185">Reference proteome</keyword>
<reference evidence="5 6" key="1">
    <citation type="submission" date="2020-08" db="EMBL/GenBank/DDBJ databases">
        <title>A novel species.</title>
        <authorList>
            <person name="Gao J."/>
        </authorList>
    </citation>
    <scope>NUCLEOTIDE SEQUENCE [LARGE SCALE GENOMIC DNA]</scope>
    <source>
        <strain evidence="5 6">CRXT-G-22</strain>
    </source>
</reference>
<evidence type="ECO:0000256" key="2">
    <source>
        <dbReference type="ARBA" id="ARBA00022801"/>
    </source>
</evidence>
<evidence type="ECO:0000256" key="3">
    <source>
        <dbReference type="SAM" id="MobiDB-lite"/>
    </source>
</evidence>
<evidence type="ECO:0000313" key="5">
    <source>
        <dbReference type="EMBL" id="QNP74945.1"/>
    </source>
</evidence>
<dbReference type="SUPFAM" id="SSF55811">
    <property type="entry name" value="Nudix"/>
    <property type="match status" value="1"/>
</dbReference>
<evidence type="ECO:0000256" key="1">
    <source>
        <dbReference type="ARBA" id="ARBA00001946"/>
    </source>
</evidence>
<dbReference type="Proteomes" id="UP000516052">
    <property type="component" value="Chromosome"/>
</dbReference>
<proteinExistence type="predicted"/>
<dbReference type="AlphaFoldDB" id="A0A7H0IQ79"/>
<dbReference type="PROSITE" id="PS51462">
    <property type="entry name" value="NUDIX"/>
    <property type="match status" value="1"/>
</dbReference>
<dbReference type="KEGG" id="sroi:IAG44_39695"/>
<comment type="cofactor">
    <cofactor evidence="1">
        <name>Mg(2+)</name>
        <dbReference type="ChEBI" id="CHEBI:18420"/>
    </cofactor>
</comment>
<dbReference type="RefSeq" id="WP_187751868.1">
    <property type="nucleotide sequence ID" value="NZ_CP060828.1"/>
</dbReference>
<organism evidence="5 6">
    <name type="scientific">Streptomyces roseirectus</name>
    <dbReference type="NCBI Taxonomy" id="2768066"/>
    <lineage>
        <taxon>Bacteria</taxon>
        <taxon>Bacillati</taxon>
        <taxon>Actinomycetota</taxon>
        <taxon>Actinomycetes</taxon>
        <taxon>Kitasatosporales</taxon>
        <taxon>Streptomycetaceae</taxon>
        <taxon>Streptomyces</taxon>
    </lineage>
</organism>
<dbReference type="InterPro" id="IPR015797">
    <property type="entry name" value="NUDIX_hydrolase-like_dom_sf"/>
</dbReference>
<dbReference type="GO" id="GO:0016787">
    <property type="term" value="F:hydrolase activity"/>
    <property type="evidence" value="ECO:0007669"/>
    <property type="project" value="UniProtKB-KW"/>
</dbReference>
<dbReference type="CDD" id="cd04699">
    <property type="entry name" value="NUDIX_MutT_Nudt1"/>
    <property type="match status" value="1"/>
</dbReference>
<gene>
    <name evidence="5" type="ORF">IAG44_39695</name>
</gene>
<feature type="domain" description="Nudix hydrolase" evidence="4">
    <location>
        <begin position="7"/>
        <end position="144"/>
    </location>
</feature>
<dbReference type="Pfam" id="PF00293">
    <property type="entry name" value="NUDIX"/>
    <property type="match status" value="1"/>
</dbReference>
<name>A0A7H0IQ79_9ACTN</name>
<evidence type="ECO:0000259" key="4">
    <source>
        <dbReference type="PROSITE" id="PS51462"/>
    </source>
</evidence>
<keyword evidence="2" id="KW-0378">Hydrolase</keyword>
<evidence type="ECO:0000313" key="6">
    <source>
        <dbReference type="Proteomes" id="UP000516052"/>
    </source>
</evidence>
<feature type="region of interest" description="Disordered" evidence="3">
    <location>
        <begin position="36"/>
        <end position="57"/>
    </location>
</feature>
<dbReference type="EMBL" id="CP060828">
    <property type="protein sequence ID" value="QNP74945.1"/>
    <property type="molecule type" value="Genomic_DNA"/>
</dbReference>
<sequence>MTYTPPLWPVSVKGVALDGCGRVLLLKNEREEWELPGGRLETGAPDGNGSPDAGPEAALEREFREETGWEVKAGPLVEGGVWIYEPVPGRRVLIVTYGCTILTPDSPPVVSHEHKEIGLFTGQEVAGLTMPEGYKRSITAWLGRIPANLDDYERL</sequence>
<accession>A0A7H0IQ79</accession>
<dbReference type="PANTHER" id="PTHR43046:SF16">
    <property type="entry name" value="ADP-RIBOSE PYROPHOSPHATASE YJHB-RELATED"/>
    <property type="match status" value="1"/>
</dbReference>
<protein>
    <submittedName>
        <fullName evidence="5">NUDIX domain-containing protein</fullName>
    </submittedName>
</protein>